<sequence length="890" mass="97956">MNLAYSIRLQRRIRIYATIGILLTGLLVAIATAIPLYHDAHDRAATAYVEDARARARSAGQFIGKAHDIARQIASRSGIRDQLEAYNRWEIDRSELVEYSAPRIRDALSQGRNIAGLVRLDKGNDPVIEIGQQIPASLLQIASSKEPVACGPLRIDDKIMLLVSAPVLSRDGARAGTDILSFEMAALDELLNNEPKGEHNTRQLLFNSTDQAVVEFNRLTPGGRLLDAGQPEQAFLERAAGGMTGLDGFERSDGSASMVAYAPLPEMPGWGLALVTPARAFDTPVLFRLASPLLMITLLVLGGAWLTARAIRPVADKVVQQSRKLGEMSESMALAASVFEGSPQAVLILDATHHILETNEACHTITGFGLVELRGRTMSQALCINTDEGSMCNELWRGVDEAGEWHGEVRLMRRYGETFPAWCSINAVLDDSGKPRHYIAMLSDISDKKQAEDRIRHLAQHDPLTGLPNRSLLADRLEHALERGRRSESRVALLFIDLDRFKHVNDSLGHPVGDRLLQEVAHRLHSTVRQQDTLARQGGDEFVVIIEDVEGPDDAARVAVKLLATLESPVTLDGHEIFVGGSIGISIFPSDGDSSEALLRCADSAMYEAKEQGRSTYRFYTAEQTRISRERFELESGLRRAIERDELRLFYQPQAACANGQLVGVEALVRWQHPERGLVPPDRFIPLAEEIGLIGQIGEWVLNTACAQARQWAQAGHPLRVAVNLSSHQVSQDKLFDTVKGALNRSGLAPSLLELEITEGHVLKRVEECIVELHRVKTLGVSLAIDDFGTGYSSLSYLKRLPVDRLKIDRSFVEGIPDDHDDISIVATILSMARNLGMGVIAEGVETPAQIEHLVAARCGEYQGYLLGKPMPPDALQDWMDRHRASHPDA</sequence>
<dbReference type="NCBIfam" id="TIGR00254">
    <property type="entry name" value="GGDEF"/>
    <property type="match status" value="1"/>
</dbReference>
<evidence type="ECO:0000259" key="4">
    <source>
        <dbReference type="PROSITE" id="PS50883"/>
    </source>
</evidence>
<protein>
    <submittedName>
        <fullName evidence="6">Diguanylate cyclase</fullName>
    </submittedName>
</protein>
<dbReference type="SUPFAM" id="SSF55073">
    <property type="entry name" value="Nucleotide cyclase"/>
    <property type="match status" value="1"/>
</dbReference>
<evidence type="ECO:0000313" key="7">
    <source>
        <dbReference type="Proteomes" id="UP000244930"/>
    </source>
</evidence>
<dbReference type="PROSITE" id="PS50887">
    <property type="entry name" value="GGDEF"/>
    <property type="match status" value="1"/>
</dbReference>
<proteinExistence type="predicted"/>
<dbReference type="Proteomes" id="UP000244930">
    <property type="component" value="Chromosome"/>
</dbReference>
<dbReference type="InterPro" id="IPR035919">
    <property type="entry name" value="EAL_sf"/>
</dbReference>
<dbReference type="CDD" id="cd01948">
    <property type="entry name" value="EAL"/>
    <property type="match status" value="1"/>
</dbReference>
<dbReference type="Gene3D" id="3.30.450.20">
    <property type="entry name" value="PAS domain"/>
    <property type="match status" value="1"/>
</dbReference>
<dbReference type="SMART" id="SM00267">
    <property type="entry name" value="GGDEF"/>
    <property type="match status" value="1"/>
</dbReference>
<feature type="domain" description="GGDEF" evidence="5">
    <location>
        <begin position="489"/>
        <end position="622"/>
    </location>
</feature>
<feature type="domain" description="EAL" evidence="4">
    <location>
        <begin position="631"/>
        <end position="884"/>
    </location>
</feature>
<dbReference type="InterPro" id="IPR001633">
    <property type="entry name" value="EAL_dom"/>
</dbReference>
<dbReference type="Pfam" id="PF00990">
    <property type="entry name" value="GGDEF"/>
    <property type="match status" value="1"/>
</dbReference>
<keyword evidence="2" id="KW-1133">Transmembrane helix</keyword>
<evidence type="ECO:0000256" key="1">
    <source>
        <dbReference type="ARBA" id="ARBA00051114"/>
    </source>
</evidence>
<evidence type="ECO:0000259" key="3">
    <source>
        <dbReference type="PROSITE" id="PS50113"/>
    </source>
</evidence>
<dbReference type="InterPro" id="IPR029787">
    <property type="entry name" value="Nucleotide_cyclase"/>
</dbReference>
<accession>A0A2U8GRA1</accession>
<keyword evidence="2" id="KW-0472">Membrane</keyword>
<dbReference type="SUPFAM" id="SSF55785">
    <property type="entry name" value="PYP-like sensor domain (PAS domain)"/>
    <property type="match status" value="1"/>
</dbReference>
<dbReference type="SMART" id="SM00052">
    <property type="entry name" value="EAL"/>
    <property type="match status" value="1"/>
</dbReference>
<dbReference type="PROSITE" id="PS50883">
    <property type="entry name" value="EAL"/>
    <property type="match status" value="1"/>
</dbReference>
<dbReference type="InterPro" id="IPR052155">
    <property type="entry name" value="Biofilm_reg_signaling"/>
</dbReference>
<dbReference type="GO" id="GO:0071111">
    <property type="term" value="F:cyclic-guanylate-specific phosphodiesterase activity"/>
    <property type="evidence" value="ECO:0007669"/>
    <property type="project" value="UniProtKB-EC"/>
</dbReference>
<comment type="catalytic activity">
    <reaction evidence="1">
        <text>3',3'-c-di-GMP + H2O = 5'-phosphoguanylyl(3'-&gt;5')guanosine + H(+)</text>
        <dbReference type="Rhea" id="RHEA:24902"/>
        <dbReference type="ChEBI" id="CHEBI:15377"/>
        <dbReference type="ChEBI" id="CHEBI:15378"/>
        <dbReference type="ChEBI" id="CHEBI:58754"/>
        <dbReference type="ChEBI" id="CHEBI:58805"/>
        <dbReference type="EC" id="3.1.4.52"/>
    </reaction>
    <physiologicalReaction direction="left-to-right" evidence="1">
        <dbReference type="Rhea" id="RHEA:24903"/>
    </physiologicalReaction>
</comment>
<dbReference type="SMART" id="SM00086">
    <property type="entry name" value="PAC"/>
    <property type="match status" value="1"/>
</dbReference>
<dbReference type="PANTHER" id="PTHR44757">
    <property type="entry name" value="DIGUANYLATE CYCLASE DGCP"/>
    <property type="match status" value="1"/>
</dbReference>
<keyword evidence="7" id="KW-1185">Reference proteome</keyword>
<keyword evidence="2" id="KW-0812">Transmembrane</keyword>
<dbReference type="InterPro" id="IPR000160">
    <property type="entry name" value="GGDEF_dom"/>
</dbReference>
<dbReference type="FunFam" id="3.20.20.450:FF:000001">
    <property type="entry name" value="Cyclic di-GMP phosphodiesterase yahA"/>
    <property type="match status" value="1"/>
</dbReference>
<dbReference type="SUPFAM" id="SSF141868">
    <property type="entry name" value="EAL domain-like"/>
    <property type="match status" value="1"/>
</dbReference>
<dbReference type="PANTHER" id="PTHR44757:SF2">
    <property type="entry name" value="BIOFILM ARCHITECTURE MAINTENANCE PROTEIN MBAA"/>
    <property type="match status" value="1"/>
</dbReference>
<dbReference type="Pfam" id="PF13426">
    <property type="entry name" value="PAS_9"/>
    <property type="match status" value="1"/>
</dbReference>
<feature type="domain" description="PAC" evidence="3">
    <location>
        <begin position="405"/>
        <end position="457"/>
    </location>
</feature>
<dbReference type="PROSITE" id="PS50113">
    <property type="entry name" value="PAC"/>
    <property type="match status" value="1"/>
</dbReference>
<gene>
    <name evidence="6" type="ORF">CEW83_10150</name>
</gene>
<dbReference type="InterPro" id="IPR043128">
    <property type="entry name" value="Rev_trsase/Diguanyl_cyclase"/>
</dbReference>
<dbReference type="CDD" id="cd00130">
    <property type="entry name" value="PAS"/>
    <property type="match status" value="1"/>
</dbReference>
<evidence type="ECO:0000256" key="2">
    <source>
        <dbReference type="SAM" id="Phobius"/>
    </source>
</evidence>
<dbReference type="NCBIfam" id="TIGR00229">
    <property type="entry name" value="sensory_box"/>
    <property type="match status" value="1"/>
</dbReference>
<reference evidence="6 7" key="1">
    <citation type="submission" date="2017-06" db="EMBL/GenBank/DDBJ databases">
        <title>Azoarcus.</title>
        <authorList>
            <person name="Woo J.-H."/>
            <person name="Kim H.-S."/>
        </authorList>
    </citation>
    <scope>NUCLEOTIDE SEQUENCE [LARGE SCALE GENOMIC DNA]</scope>
    <source>
        <strain evidence="6 7">TSPY31</strain>
    </source>
</reference>
<evidence type="ECO:0000313" key="6">
    <source>
        <dbReference type="EMBL" id="AWI75526.1"/>
    </source>
</evidence>
<dbReference type="InterPro" id="IPR001610">
    <property type="entry name" value="PAC"/>
</dbReference>
<dbReference type="GO" id="GO:0071732">
    <property type="term" value="P:cellular response to nitric oxide"/>
    <property type="evidence" value="ECO:0007669"/>
    <property type="project" value="UniProtKB-ARBA"/>
</dbReference>
<dbReference type="InterPro" id="IPR000700">
    <property type="entry name" value="PAS-assoc_C"/>
</dbReference>
<dbReference type="InterPro" id="IPR000014">
    <property type="entry name" value="PAS"/>
</dbReference>
<dbReference type="CDD" id="cd01949">
    <property type="entry name" value="GGDEF"/>
    <property type="match status" value="1"/>
</dbReference>
<dbReference type="RefSeq" id="WP_108949233.1">
    <property type="nucleotide sequence ID" value="NZ_CP022187.1"/>
</dbReference>
<dbReference type="KEGG" id="acom:CEW83_10150"/>
<dbReference type="Gene3D" id="3.20.20.450">
    <property type="entry name" value="EAL domain"/>
    <property type="match status" value="1"/>
</dbReference>
<dbReference type="Gene3D" id="3.30.70.270">
    <property type="match status" value="1"/>
</dbReference>
<name>A0A2U8GRA1_9RHOO</name>
<dbReference type="Pfam" id="PF00563">
    <property type="entry name" value="EAL"/>
    <property type="match status" value="1"/>
</dbReference>
<evidence type="ECO:0000259" key="5">
    <source>
        <dbReference type="PROSITE" id="PS50887"/>
    </source>
</evidence>
<organism evidence="6 7">
    <name type="scientific">Parazoarcus communis</name>
    <dbReference type="NCBI Taxonomy" id="41977"/>
    <lineage>
        <taxon>Bacteria</taxon>
        <taxon>Pseudomonadati</taxon>
        <taxon>Pseudomonadota</taxon>
        <taxon>Betaproteobacteria</taxon>
        <taxon>Rhodocyclales</taxon>
        <taxon>Zoogloeaceae</taxon>
        <taxon>Parazoarcus</taxon>
    </lineage>
</organism>
<dbReference type="InterPro" id="IPR035965">
    <property type="entry name" value="PAS-like_dom_sf"/>
</dbReference>
<dbReference type="AlphaFoldDB" id="A0A2U8GRA1"/>
<dbReference type="SMART" id="SM00091">
    <property type="entry name" value="PAS"/>
    <property type="match status" value="1"/>
</dbReference>
<feature type="transmembrane region" description="Helical" evidence="2">
    <location>
        <begin position="15"/>
        <end position="37"/>
    </location>
</feature>
<dbReference type="FunFam" id="3.30.70.270:FF:000001">
    <property type="entry name" value="Diguanylate cyclase domain protein"/>
    <property type="match status" value="1"/>
</dbReference>
<dbReference type="EMBL" id="CP022187">
    <property type="protein sequence ID" value="AWI75526.1"/>
    <property type="molecule type" value="Genomic_DNA"/>
</dbReference>